<dbReference type="Proteomes" id="UP000321261">
    <property type="component" value="Unassembled WGS sequence"/>
</dbReference>
<feature type="transmembrane region" description="Helical" evidence="1">
    <location>
        <begin position="85"/>
        <end position="106"/>
    </location>
</feature>
<evidence type="ECO:0000313" key="2">
    <source>
        <dbReference type="EMBL" id="TWF75218.1"/>
    </source>
</evidence>
<keyword evidence="3" id="KW-1185">Reference proteome</keyword>
<proteinExistence type="predicted"/>
<feature type="transmembrane region" description="Helical" evidence="1">
    <location>
        <begin position="112"/>
        <end position="145"/>
    </location>
</feature>
<feature type="transmembrane region" description="Helical" evidence="1">
    <location>
        <begin position="166"/>
        <end position="187"/>
    </location>
</feature>
<keyword evidence="1" id="KW-1133">Transmembrane helix</keyword>
<feature type="transmembrane region" description="Helical" evidence="1">
    <location>
        <begin position="29"/>
        <end position="57"/>
    </location>
</feature>
<protein>
    <submittedName>
        <fullName evidence="2">Putative membrane protein YesL</fullName>
    </submittedName>
</protein>
<evidence type="ECO:0000313" key="3">
    <source>
        <dbReference type="Proteomes" id="UP000321261"/>
    </source>
</evidence>
<gene>
    <name evidence="2" type="ORF">FHX44_111102</name>
</gene>
<organism evidence="2 3">
    <name type="scientific">Pseudonocardia hierapolitana</name>
    <dbReference type="NCBI Taxonomy" id="1128676"/>
    <lineage>
        <taxon>Bacteria</taxon>
        <taxon>Bacillati</taxon>
        <taxon>Actinomycetota</taxon>
        <taxon>Actinomycetes</taxon>
        <taxon>Pseudonocardiales</taxon>
        <taxon>Pseudonocardiaceae</taxon>
        <taxon>Pseudonocardia</taxon>
    </lineage>
</organism>
<sequence length="217" mass="22720">MPTAAREYVSFENVFEPHRSAGTAVARRFLGLVALAGLWALCTVPVVTWLAASAALVHALDGGTRSPTEALHAFREGWRRHRRRTVALGTLSLLVPAVLATNLLFLSTQGVGLAVVLAAGTVVLMLISTAMQLALVPVIVLFPAAGPRRWLQAAFVVAFRDPVRSACLVIVTAALVAATSALSPLLVPLCAPVVGHLAMRACLRQVVTGPGGTPALR</sequence>
<reference evidence="2 3" key="1">
    <citation type="submission" date="2019-06" db="EMBL/GenBank/DDBJ databases">
        <title>Sequencing the genomes of 1000 actinobacteria strains.</title>
        <authorList>
            <person name="Klenk H.-P."/>
        </authorList>
    </citation>
    <scope>NUCLEOTIDE SEQUENCE [LARGE SCALE GENOMIC DNA]</scope>
    <source>
        <strain evidence="2 3">DSM 45671</strain>
    </source>
</reference>
<comment type="caution">
    <text evidence="2">The sequence shown here is derived from an EMBL/GenBank/DDBJ whole genome shotgun (WGS) entry which is preliminary data.</text>
</comment>
<accession>A0A561SK15</accession>
<dbReference type="AlphaFoldDB" id="A0A561SK15"/>
<evidence type="ECO:0000256" key="1">
    <source>
        <dbReference type="SAM" id="Phobius"/>
    </source>
</evidence>
<name>A0A561SK15_9PSEU</name>
<keyword evidence="1" id="KW-0812">Transmembrane</keyword>
<dbReference type="EMBL" id="VIWU01000001">
    <property type="protein sequence ID" value="TWF75218.1"/>
    <property type="molecule type" value="Genomic_DNA"/>
</dbReference>
<keyword evidence="1" id="KW-0472">Membrane</keyword>
<dbReference type="RefSeq" id="WP_147254459.1">
    <property type="nucleotide sequence ID" value="NZ_VIWU01000001.1"/>
</dbReference>